<protein>
    <submittedName>
        <fullName evidence="1">Uncharacterized protein</fullName>
    </submittedName>
</protein>
<accession>A0A7S4JTM8</accession>
<sequence length="150" mass="17011">MLRNQKLQKIFDCNKMRSYQYQFARFKDSLCPLLLSILALSKKHSMASCNLPSSILTLPRSICRYANLRVHAFSSKIMLATLISCSTLLPDSRPSCNDFCHICDEIIEITIFISTIFTNKSVLVIESPTPSTRFNIFSPSSTASYELEEV</sequence>
<organism evidence="1">
    <name type="scientific">Guillardia theta</name>
    <name type="common">Cryptophyte</name>
    <name type="synonym">Cryptomonas phi</name>
    <dbReference type="NCBI Taxonomy" id="55529"/>
    <lineage>
        <taxon>Eukaryota</taxon>
        <taxon>Cryptophyceae</taxon>
        <taxon>Pyrenomonadales</taxon>
        <taxon>Geminigeraceae</taxon>
        <taxon>Guillardia</taxon>
    </lineage>
</organism>
<gene>
    <name evidence="1" type="ORF">GTHE00462_LOCUS7581</name>
</gene>
<reference evidence="1" key="1">
    <citation type="submission" date="2021-01" db="EMBL/GenBank/DDBJ databases">
        <authorList>
            <person name="Corre E."/>
            <person name="Pelletier E."/>
            <person name="Niang G."/>
            <person name="Scheremetjew M."/>
            <person name="Finn R."/>
            <person name="Kale V."/>
            <person name="Holt S."/>
            <person name="Cochrane G."/>
            <person name="Meng A."/>
            <person name="Brown T."/>
            <person name="Cohen L."/>
        </authorList>
    </citation>
    <scope>NUCLEOTIDE SEQUENCE</scope>
    <source>
        <strain evidence="1">CCMP 2712</strain>
    </source>
</reference>
<name>A0A7S4JTM8_GUITH</name>
<evidence type="ECO:0000313" key="1">
    <source>
        <dbReference type="EMBL" id="CAE2273996.1"/>
    </source>
</evidence>
<dbReference type="EMBL" id="HBKN01009631">
    <property type="protein sequence ID" value="CAE2273996.1"/>
    <property type="molecule type" value="Transcribed_RNA"/>
</dbReference>
<dbReference type="AlphaFoldDB" id="A0A7S4JTM8"/>
<proteinExistence type="predicted"/>